<feature type="transmembrane region" description="Helical" evidence="7">
    <location>
        <begin position="61"/>
        <end position="86"/>
    </location>
</feature>
<dbReference type="Pfam" id="PF00664">
    <property type="entry name" value="ABC_membrane"/>
    <property type="match status" value="1"/>
</dbReference>
<dbReference type="InterPro" id="IPR036640">
    <property type="entry name" value="ABC1_TM_sf"/>
</dbReference>
<dbReference type="InterPro" id="IPR039421">
    <property type="entry name" value="Type_1_exporter"/>
</dbReference>
<dbReference type="GO" id="GO:0005524">
    <property type="term" value="F:ATP binding"/>
    <property type="evidence" value="ECO:0007669"/>
    <property type="project" value="UniProtKB-KW"/>
</dbReference>
<dbReference type="Gene3D" id="1.20.1560.10">
    <property type="entry name" value="ABC transporter type 1, transmembrane domain"/>
    <property type="match status" value="1"/>
</dbReference>
<evidence type="ECO:0000256" key="2">
    <source>
        <dbReference type="ARBA" id="ARBA00022692"/>
    </source>
</evidence>
<dbReference type="PROSITE" id="PS50929">
    <property type="entry name" value="ABC_TM1F"/>
    <property type="match status" value="1"/>
</dbReference>
<evidence type="ECO:0000256" key="6">
    <source>
        <dbReference type="ARBA" id="ARBA00023136"/>
    </source>
</evidence>
<keyword evidence="2 7" id="KW-0812">Transmembrane</keyword>
<evidence type="ECO:0000256" key="5">
    <source>
        <dbReference type="ARBA" id="ARBA00022989"/>
    </source>
</evidence>
<dbReference type="PROSITE" id="PS00211">
    <property type="entry name" value="ABC_TRANSPORTER_1"/>
    <property type="match status" value="1"/>
</dbReference>
<dbReference type="SUPFAM" id="SSF52540">
    <property type="entry name" value="P-loop containing nucleoside triphosphate hydrolases"/>
    <property type="match status" value="1"/>
</dbReference>
<dbReference type="InterPro" id="IPR011527">
    <property type="entry name" value="ABC1_TM_dom"/>
</dbReference>
<dbReference type="EMBL" id="JAATNW010000003">
    <property type="protein sequence ID" value="NMH59453.1"/>
    <property type="molecule type" value="Genomic_DNA"/>
</dbReference>
<keyword evidence="6 7" id="KW-0472">Membrane</keyword>
<dbReference type="PANTHER" id="PTHR43394">
    <property type="entry name" value="ATP-DEPENDENT PERMEASE MDL1, MITOCHONDRIAL"/>
    <property type="match status" value="1"/>
</dbReference>
<comment type="subcellular location">
    <subcellularLocation>
        <location evidence="1">Cell membrane</location>
        <topology evidence="1">Multi-pass membrane protein</topology>
    </subcellularLocation>
</comment>
<accession>A0ABX1R139</accession>
<dbReference type="PANTHER" id="PTHR43394:SF1">
    <property type="entry name" value="ATP-BINDING CASSETTE SUB-FAMILY B MEMBER 10, MITOCHONDRIAL"/>
    <property type="match status" value="1"/>
</dbReference>
<dbReference type="InterPro" id="IPR017871">
    <property type="entry name" value="ABC_transporter-like_CS"/>
</dbReference>
<dbReference type="Gene3D" id="3.40.50.300">
    <property type="entry name" value="P-loop containing nucleotide triphosphate hydrolases"/>
    <property type="match status" value="1"/>
</dbReference>
<evidence type="ECO:0000259" key="8">
    <source>
        <dbReference type="PROSITE" id="PS50893"/>
    </source>
</evidence>
<feature type="domain" description="ABC transporter" evidence="8">
    <location>
        <begin position="343"/>
        <end position="577"/>
    </location>
</feature>
<feature type="transmembrane region" description="Helical" evidence="7">
    <location>
        <begin position="249"/>
        <end position="273"/>
    </location>
</feature>
<proteinExistence type="predicted"/>
<evidence type="ECO:0000313" key="10">
    <source>
        <dbReference type="EMBL" id="NMH59453.1"/>
    </source>
</evidence>
<reference evidence="10 11" key="1">
    <citation type="submission" date="2020-03" db="EMBL/GenBank/DDBJ databases">
        <title>Alteromonas ponticola sp. nov., isolated from seawater.</title>
        <authorList>
            <person name="Yoon J.-H."/>
            <person name="Kim Y.-O."/>
        </authorList>
    </citation>
    <scope>NUCLEOTIDE SEQUENCE [LARGE SCALE GENOMIC DNA]</scope>
    <source>
        <strain evidence="10 11">MYP5</strain>
    </source>
</reference>
<keyword evidence="5 7" id="KW-1133">Transmembrane helix</keyword>
<sequence>MDIPITTTEVLRWVGRHLAHYRWQVAGAIVALFIAAGAWLILGQGIKVAVDEGFIDNNPSILNTAVVAVLIICLIASIATYFRFYLMSLLGERISADIRNEVFAHLLTLPPSFFAKTRTGEVISRFTSDTTVLQTVIGSSVSMAVRSVVTFIGAVVLMAITSPILTLCVLLAVPGVLLPLRILAPRVRTYAKESQDKIADLGAHVDQALHEITTVQAFNAQSFEQQLFKQRVGHSLSAAKKRIHFRSQLIGAIMLVSLAAITTIAWIGARQVFADEMSMGELSAFLFYAVLAGGSVATISEVIGDVQRGVGASERLLQLLHTEPSIYSGTQPLLQDTRQPPTIRFEKVTFAYPENPVLFSELSLIINSGEKVALVGPSGAGKTSLFQLLLRFYQPQEGQIKIGSQSIEQVRLTDLRNTIAIVTQEPVIFATTVQENIAYGRPEASLAEIKKAAKAAYADDFIEQLELGYDTQLGERGVRLSGGQRQRIAIARAILANRPILLLDEATSALDARSEKMVQHALNRLMRGRTTIVIAHRLATVKHADRIVVMEKGSIKSSGTHTELLEHDALYREYAELQLLS</sequence>
<feature type="transmembrane region" description="Helical" evidence="7">
    <location>
        <begin position="21"/>
        <end position="41"/>
    </location>
</feature>
<dbReference type="InterPro" id="IPR003593">
    <property type="entry name" value="AAA+_ATPase"/>
</dbReference>
<keyword evidence="4 10" id="KW-0067">ATP-binding</keyword>
<evidence type="ECO:0000313" key="11">
    <source>
        <dbReference type="Proteomes" id="UP000709336"/>
    </source>
</evidence>
<evidence type="ECO:0000259" key="9">
    <source>
        <dbReference type="PROSITE" id="PS50929"/>
    </source>
</evidence>
<feature type="domain" description="ABC transmembrane type-1" evidence="9">
    <location>
        <begin position="26"/>
        <end position="308"/>
    </location>
</feature>
<organism evidence="10 11">
    <name type="scientific">Alteromonas ponticola</name>
    <dbReference type="NCBI Taxonomy" id="2720613"/>
    <lineage>
        <taxon>Bacteria</taxon>
        <taxon>Pseudomonadati</taxon>
        <taxon>Pseudomonadota</taxon>
        <taxon>Gammaproteobacteria</taxon>
        <taxon>Alteromonadales</taxon>
        <taxon>Alteromonadaceae</taxon>
        <taxon>Alteromonas/Salinimonas group</taxon>
        <taxon>Alteromonas</taxon>
    </lineage>
</organism>
<evidence type="ECO:0000256" key="1">
    <source>
        <dbReference type="ARBA" id="ARBA00004651"/>
    </source>
</evidence>
<dbReference type="SUPFAM" id="SSF90123">
    <property type="entry name" value="ABC transporter transmembrane region"/>
    <property type="match status" value="1"/>
</dbReference>
<evidence type="ECO:0000256" key="7">
    <source>
        <dbReference type="SAM" id="Phobius"/>
    </source>
</evidence>
<gene>
    <name evidence="10" type="ORF">HCJ96_05415</name>
</gene>
<dbReference type="InterPro" id="IPR027417">
    <property type="entry name" value="P-loop_NTPase"/>
</dbReference>
<evidence type="ECO:0000256" key="4">
    <source>
        <dbReference type="ARBA" id="ARBA00022840"/>
    </source>
</evidence>
<dbReference type="CDD" id="cd18575">
    <property type="entry name" value="ABC_6TM_bac_exporter_ABCB8_10_like"/>
    <property type="match status" value="1"/>
</dbReference>
<evidence type="ECO:0000256" key="3">
    <source>
        <dbReference type="ARBA" id="ARBA00022741"/>
    </source>
</evidence>
<keyword evidence="11" id="KW-1185">Reference proteome</keyword>
<feature type="transmembrane region" description="Helical" evidence="7">
    <location>
        <begin position="285"/>
        <end position="303"/>
    </location>
</feature>
<dbReference type="Pfam" id="PF00005">
    <property type="entry name" value="ABC_tran"/>
    <property type="match status" value="1"/>
</dbReference>
<name>A0ABX1R139_9ALTE</name>
<dbReference type="RefSeq" id="WP_169210351.1">
    <property type="nucleotide sequence ID" value="NZ_JAATNW010000003.1"/>
</dbReference>
<comment type="caution">
    <text evidence="10">The sequence shown here is derived from an EMBL/GenBank/DDBJ whole genome shotgun (WGS) entry which is preliminary data.</text>
</comment>
<keyword evidence="3" id="KW-0547">Nucleotide-binding</keyword>
<dbReference type="PROSITE" id="PS50893">
    <property type="entry name" value="ABC_TRANSPORTER_2"/>
    <property type="match status" value="1"/>
</dbReference>
<dbReference type="InterPro" id="IPR003439">
    <property type="entry name" value="ABC_transporter-like_ATP-bd"/>
</dbReference>
<dbReference type="SMART" id="SM00382">
    <property type="entry name" value="AAA"/>
    <property type="match status" value="1"/>
</dbReference>
<dbReference type="Proteomes" id="UP000709336">
    <property type="component" value="Unassembled WGS sequence"/>
</dbReference>
<protein>
    <submittedName>
        <fullName evidence="10">ATP-binding cassette domain-containing protein</fullName>
    </submittedName>
</protein>